<comment type="cofactor">
    <cofactor evidence="1">
        <name>FAD</name>
        <dbReference type="ChEBI" id="CHEBI:57692"/>
    </cofactor>
</comment>
<evidence type="ECO:0000313" key="5">
    <source>
        <dbReference type="EMBL" id="QQV79502.1"/>
    </source>
</evidence>
<feature type="domain" description="FAD/NAD(P)-binding" evidence="4">
    <location>
        <begin position="2"/>
        <end position="66"/>
    </location>
</feature>
<gene>
    <name evidence="5" type="ORF">JG559_07260</name>
</gene>
<dbReference type="PANTHER" id="PTHR43429:SF3">
    <property type="entry name" value="NITRITE REDUCTASE [NAD(P)H]"/>
    <property type="match status" value="1"/>
</dbReference>
<dbReference type="InterPro" id="IPR023753">
    <property type="entry name" value="FAD/NAD-binding_dom"/>
</dbReference>
<name>A0A974NZ23_ENTFL</name>
<dbReference type="InterPro" id="IPR036188">
    <property type="entry name" value="FAD/NAD-bd_sf"/>
</dbReference>
<proteinExistence type="predicted"/>
<dbReference type="Pfam" id="PF07992">
    <property type="entry name" value="Pyr_redox_2"/>
    <property type="match status" value="1"/>
</dbReference>
<dbReference type="SUPFAM" id="SSF51905">
    <property type="entry name" value="FAD/NAD(P)-binding domain"/>
    <property type="match status" value="1"/>
</dbReference>
<keyword evidence="3" id="KW-0274">FAD</keyword>
<accession>A0A974NZ23</accession>
<dbReference type="EMBL" id="CP068242">
    <property type="protein sequence ID" value="QQV79502.1"/>
    <property type="molecule type" value="Genomic_DNA"/>
</dbReference>
<evidence type="ECO:0000256" key="1">
    <source>
        <dbReference type="ARBA" id="ARBA00001974"/>
    </source>
</evidence>
<organism evidence="5">
    <name type="scientific">Enterococcus faecalis</name>
    <name type="common">Streptococcus faecalis</name>
    <dbReference type="NCBI Taxonomy" id="1351"/>
    <lineage>
        <taxon>Bacteria</taxon>
        <taxon>Bacillati</taxon>
        <taxon>Bacillota</taxon>
        <taxon>Bacilli</taxon>
        <taxon>Lactobacillales</taxon>
        <taxon>Enterococcaceae</taxon>
        <taxon>Enterococcus</taxon>
    </lineage>
</organism>
<evidence type="ECO:0000256" key="3">
    <source>
        <dbReference type="ARBA" id="ARBA00022827"/>
    </source>
</evidence>
<dbReference type="Gene3D" id="3.50.50.60">
    <property type="entry name" value="FAD/NAD(P)-binding domain"/>
    <property type="match status" value="1"/>
</dbReference>
<dbReference type="GO" id="GO:0016491">
    <property type="term" value="F:oxidoreductase activity"/>
    <property type="evidence" value="ECO:0007669"/>
    <property type="project" value="InterPro"/>
</dbReference>
<protein>
    <submittedName>
        <fullName evidence="5">FAD-dependent oxidoreductase</fullName>
    </submittedName>
</protein>
<dbReference type="PANTHER" id="PTHR43429">
    <property type="entry name" value="PYRIDINE NUCLEOTIDE-DISULFIDE OXIDOREDUCTASE DOMAIN-CONTAINING"/>
    <property type="match status" value="1"/>
</dbReference>
<evidence type="ECO:0000256" key="2">
    <source>
        <dbReference type="ARBA" id="ARBA00022630"/>
    </source>
</evidence>
<dbReference type="InterPro" id="IPR050260">
    <property type="entry name" value="FAD-bd_OxRdtase"/>
</dbReference>
<evidence type="ECO:0000259" key="4">
    <source>
        <dbReference type="Pfam" id="PF07992"/>
    </source>
</evidence>
<sequence length="93" mass="9811">MGVQPENTLAVEAGVATGLRGGIVVDERYQTNQPDIYAVGDAIVVKQQITQEDALISLASPANRQGRQVADVIAGLEKKIKEALGPPLCESLI</sequence>
<reference evidence="5" key="1">
    <citation type="submission" date="2021-01" db="EMBL/GenBank/DDBJ databases">
        <title>Enterococcus.</title>
        <authorList>
            <person name="Du X."/>
            <person name="Wang N."/>
        </authorList>
    </citation>
    <scope>NUCLEOTIDE SEQUENCE [LARGE SCALE GENOMIC DNA]</scope>
    <source>
        <strain evidence="5">T90-2</strain>
    </source>
</reference>
<keyword evidence="2" id="KW-0285">Flavoprotein</keyword>
<dbReference type="AlphaFoldDB" id="A0A974NZ23"/>